<feature type="domain" description="HTH gntR-type" evidence="4">
    <location>
        <begin position="23"/>
        <end position="90"/>
    </location>
</feature>
<dbReference type="PANTHER" id="PTHR43537:SF24">
    <property type="entry name" value="GLUCONATE OPERON TRANSCRIPTIONAL REPRESSOR"/>
    <property type="match status" value="1"/>
</dbReference>
<dbReference type="PROSITE" id="PS50949">
    <property type="entry name" value="HTH_GNTR"/>
    <property type="match status" value="1"/>
</dbReference>
<dbReference type="SUPFAM" id="SSF46785">
    <property type="entry name" value="Winged helix' DNA-binding domain"/>
    <property type="match status" value="1"/>
</dbReference>
<evidence type="ECO:0000256" key="2">
    <source>
        <dbReference type="ARBA" id="ARBA00023125"/>
    </source>
</evidence>
<keyword evidence="3" id="KW-0804">Transcription</keyword>
<dbReference type="RefSeq" id="WP_083395746.1">
    <property type="nucleotide sequence ID" value="NZ_FNSV01000005.1"/>
</dbReference>
<dbReference type="Proteomes" id="UP000183561">
    <property type="component" value="Unassembled WGS sequence"/>
</dbReference>
<dbReference type="Gene3D" id="1.20.120.530">
    <property type="entry name" value="GntR ligand-binding domain-like"/>
    <property type="match status" value="1"/>
</dbReference>
<dbReference type="InterPro" id="IPR000524">
    <property type="entry name" value="Tscrpt_reg_HTH_GntR"/>
</dbReference>
<evidence type="ECO:0000256" key="3">
    <source>
        <dbReference type="ARBA" id="ARBA00023163"/>
    </source>
</evidence>
<keyword evidence="2 5" id="KW-0238">DNA-binding</keyword>
<dbReference type="InterPro" id="IPR008920">
    <property type="entry name" value="TF_FadR/GntR_C"/>
</dbReference>
<dbReference type="GO" id="GO:0003677">
    <property type="term" value="F:DNA binding"/>
    <property type="evidence" value="ECO:0007669"/>
    <property type="project" value="UniProtKB-KW"/>
</dbReference>
<dbReference type="InterPro" id="IPR036390">
    <property type="entry name" value="WH_DNA-bd_sf"/>
</dbReference>
<dbReference type="SMART" id="SM00345">
    <property type="entry name" value="HTH_GNTR"/>
    <property type="match status" value="1"/>
</dbReference>
<dbReference type="Pfam" id="PF00392">
    <property type="entry name" value="GntR"/>
    <property type="match status" value="1"/>
</dbReference>
<proteinExistence type="predicted"/>
<dbReference type="EMBL" id="FNSV01000005">
    <property type="protein sequence ID" value="SED04135.1"/>
    <property type="molecule type" value="Genomic_DNA"/>
</dbReference>
<dbReference type="Gene3D" id="1.10.10.10">
    <property type="entry name" value="Winged helix-like DNA-binding domain superfamily/Winged helix DNA-binding domain"/>
    <property type="match status" value="1"/>
</dbReference>
<protein>
    <submittedName>
        <fullName evidence="5">DNA-binding transcriptional regulator, GntR family</fullName>
    </submittedName>
</protein>
<sequence>MGRPNTLVLREMKTTPPHSSSSNLLADRVYETLRGHIAQGHWAPGTQLRIREVAALVGTSVMPVREAFRRLEQAGLIVTEPYRGASVRELSIDELEYVYDVRIMLEPDAARRGAVLADDAAVETMRQHWRLLESAAAHGDIAGAVAQDELLLSALFSAGNNPVLTGLIQGMWDTCRPYKNLWVRDAVGHGLSRWSYLADLVAAVETRDGDSAFRILEHVCRTSRSTVRGILDPLST</sequence>
<evidence type="ECO:0000256" key="1">
    <source>
        <dbReference type="ARBA" id="ARBA00023015"/>
    </source>
</evidence>
<dbReference type="SUPFAM" id="SSF48008">
    <property type="entry name" value="GntR ligand-binding domain-like"/>
    <property type="match status" value="1"/>
</dbReference>
<organism evidence="5 6">
    <name type="scientific">Rhodococcus koreensis</name>
    <dbReference type="NCBI Taxonomy" id="99653"/>
    <lineage>
        <taxon>Bacteria</taxon>
        <taxon>Bacillati</taxon>
        <taxon>Actinomycetota</taxon>
        <taxon>Actinomycetes</taxon>
        <taxon>Mycobacteriales</taxon>
        <taxon>Nocardiaceae</taxon>
        <taxon>Rhodococcus</taxon>
    </lineage>
</organism>
<dbReference type="Pfam" id="PF07729">
    <property type="entry name" value="FCD"/>
    <property type="match status" value="1"/>
</dbReference>
<dbReference type="SMART" id="SM00895">
    <property type="entry name" value="FCD"/>
    <property type="match status" value="1"/>
</dbReference>
<keyword evidence="1" id="KW-0805">Transcription regulation</keyword>
<dbReference type="InterPro" id="IPR036388">
    <property type="entry name" value="WH-like_DNA-bd_sf"/>
</dbReference>
<accession>A0A1H4XF18</accession>
<dbReference type="OrthoDB" id="4084810at2"/>
<dbReference type="GO" id="GO:0003700">
    <property type="term" value="F:DNA-binding transcription factor activity"/>
    <property type="evidence" value="ECO:0007669"/>
    <property type="project" value="InterPro"/>
</dbReference>
<evidence type="ECO:0000313" key="5">
    <source>
        <dbReference type="EMBL" id="SED04135.1"/>
    </source>
</evidence>
<dbReference type="AlphaFoldDB" id="A0A1H4XF18"/>
<evidence type="ECO:0000313" key="6">
    <source>
        <dbReference type="Proteomes" id="UP000183561"/>
    </source>
</evidence>
<keyword evidence="6" id="KW-1185">Reference proteome</keyword>
<gene>
    <name evidence="5" type="ORF">SAMN04490239_6540</name>
</gene>
<dbReference type="InterPro" id="IPR011711">
    <property type="entry name" value="GntR_C"/>
</dbReference>
<reference evidence="6" key="1">
    <citation type="submission" date="2016-10" db="EMBL/GenBank/DDBJ databases">
        <authorList>
            <person name="Varghese N."/>
            <person name="Submissions S."/>
        </authorList>
    </citation>
    <scope>NUCLEOTIDE SEQUENCE [LARGE SCALE GENOMIC DNA]</scope>
    <source>
        <strain evidence="6">DSM 44498</strain>
    </source>
</reference>
<name>A0A1H4XF18_9NOCA</name>
<dbReference type="PANTHER" id="PTHR43537">
    <property type="entry name" value="TRANSCRIPTIONAL REGULATOR, GNTR FAMILY"/>
    <property type="match status" value="1"/>
</dbReference>
<evidence type="ECO:0000259" key="4">
    <source>
        <dbReference type="PROSITE" id="PS50949"/>
    </source>
</evidence>
<dbReference type="CDD" id="cd07377">
    <property type="entry name" value="WHTH_GntR"/>
    <property type="match status" value="1"/>
</dbReference>